<keyword evidence="6" id="KW-0539">Nucleus</keyword>
<dbReference type="Gene3D" id="1.25.40.10">
    <property type="entry name" value="Tetratricopeptide repeat domain"/>
    <property type="match status" value="3"/>
</dbReference>
<dbReference type="AlphaFoldDB" id="A0A165LMH4"/>
<dbReference type="PROSITE" id="PS50102">
    <property type="entry name" value="RRM"/>
    <property type="match status" value="4"/>
</dbReference>
<evidence type="ECO:0000256" key="2">
    <source>
        <dbReference type="ARBA" id="ARBA00022664"/>
    </source>
</evidence>
<gene>
    <name evidence="12" type="ORF">DAEQUDRAFT_717745</name>
</gene>
<dbReference type="CDD" id="cd12297">
    <property type="entry name" value="RRM2_Prp24"/>
    <property type="match status" value="1"/>
</dbReference>
<protein>
    <recommendedName>
        <fullName evidence="8">U4/U6 snRNA-associated-splicing factor PRP24</fullName>
    </recommendedName>
</protein>
<keyword evidence="13" id="KW-1185">Reference proteome</keyword>
<dbReference type="Proteomes" id="UP000076727">
    <property type="component" value="Unassembled WGS sequence"/>
</dbReference>
<dbReference type="FunFam" id="3.30.70.330:FF:000365">
    <property type="entry name" value="U4/U6 snRNA-associated-splicing factor PRP24"/>
    <property type="match status" value="1"/>
</dbReference>
<sequence length="1026" mass="115300">MDESDALEALSNVLNRLTEDPYDITLHIEHVRIARETGMDDQLESALEMFTAFWAAGDYVWLPLIEHKLQASNLESPQDLQAILDLFNRAEQDCLSIPLLRKHLDFLVDRFEHVNALETRPDDLGDMFTTAWMHSAMSDVVDKGIGHLSQSHLLWDVYRDWELEQLQEASPEERAALLDQVEVMLLNRLQQPHSNHDETFQSYSSFTTNFKASDQYEPLMVKASKMRSQAVKAYEKRESFETSLAQSEYSLEGYAYYISSERRKKPDLFVLQTLYERAIAEADKRRWNGEANAEAALRSFWAGYLDFLRMQEVEVAAQSATFQRALKSVPTSGEVWARYIRFLERTADSENEDPGITAAYEKTKTIRPLQVDVEQLLPVVLARAGYEKRLVEAGRTDEEGFNILVDVVMDGIARIRASPPGDPRLRLEKFFSGICTKLADLSEHALVLWEDATNHYKTSYLAWTSYTDMLIKQGLYEDARKVFRDICMKNLDWPEALWDAWISFEQLHGSVEELELAMDRIEFAQGQTNLRRQKEAERAEHAAMQLIAEQQANMAPIAEATVPTMDGDSGAAPMEVDSDLSASAGMKRKAEEEPSTGDANKKAKTDQKPVPLKRDRENCTVFVADLPEGAQEDDLRTLFKDCGAMREIKITQLPNSLVATVEFMERDSVPAALTKDKKRIGGQEVAVHLAWQSTLYVTNFPEKADDTFIRALFAKYGTIFDVRWPSKKFKSTRRFCYVQFTSPSSAQAALELHGTQIDPNMTLNVYISNPGRKKDRTDADANDREIYVAGLSRFATKEDLENLFKTYGTVKEVRMALDSSGRPKGFAFVEFESEQDATAALSANNHELKNRRMAVTLADTRVRARTRDPNARADTRNRTVRVRNLPANTQEGLLQQALEKLAPVQRVEVFTDKAEAEVQFENAADVGKLLLRTEPVVFSGNILELVADTPGPRAARTLASTAPPATAAGIFVPRAATSRPRAGLGSKKRVTVISAAMSSPDTTGTSSKGPTPGQGKGQDDFRKMLG</sequence>
<dbReference type="InterPro" id="IPR034398">
    <property type="entry name" value="Prp24_RRM2"/>
</dbReference>
<keyword evidence="2" id="KW-0507">mRNA processing</keyword>
<dbReference type="InterPro" id="IPR003107">
    <property type="entry name" value="HAT"/>
</dbReference>
<dbReference type="SUPFAM" id="SSF54928">
    <property type="entry name" value="RNA-binding domain, RBD"/>
    <property type="match status" value="3"/>
</dbReference>
<dbReference type="InterPro" id="IPR034397">
    <property type="entry name" value="Prp24_RRM1"/>
</dbReference>
<evidence type="ECO:0000256" key="7">
    <source>
        <dbReference type="ARBA" id="ARBA00093374"/>
    </source>
</evidence>
<feature type="compositionally biased region" description="Low complexity" evidence="10">
    <location>
        <begin position="998"/>
        <end position="1013"/>
    </location>
</feature>
<comment type="subcellular location">
    <subcellularLocation>
        <location evidence="1">Nucleus</location>
    </subcellularLocation>
</comment>
<feature type="compositionally biased region" description="Basic and acidic residues" evidence="10">
    <location>
        <begin position="599"/>
        <end position="612"/>
    </location>
</feature>
<dbReference type="InterPro" id="IPR012677">
    <property type="entry name" value="Nucleotide-bd_a/b_plait_sf"/>
</dbReference>
<reference evidence="12 13" key="1">
    <citation type="journal article" date="2016" name="Mol. Biol. Evol.">
        <title>Comparative Genomics of Early-Diverging Mushroom-Forming Fungi Provides Insights into the Origins of Lignocellulose Decay Capabilities.</title>
        <authorList>
            <person name="Nagy L.G."/>
            <person name="Riley R."/>
            <person name="Tritt A."/>
            <person name="Adam C."/>
            <person name="Daum C."/>
            <person name="Floudas D."/>
            <person name="Sun H."/>
            <person name="Yadav J.S."/>
            <person name="Pangilinan J."/>
            <person name="Larsson K.H."/>
            <person name="Matsuura K."/>
            <person name="Barry K."/>
            <person name="Labutti K."/>
            <person name="Kuo R."/>
            <person name="Ohm R.A."/>
            <person name="Bhattacharya S.S."/>
            <person name="Shirouzu T."/>
            <person name="Yoshinaga Y."/>
            <person name="Martin F.M."/>
            <person name="Grigoriev I.V."/>
            <person name="Hibbett D.S."/>
        </authorList>
    </citation>
    <scope>NUCLEOTIDE SEQUENCE [LARGE SCALE GENOMIC DNA]</scope>
    <source>
        <strain evidence="12 13">L-15889</strain>
    </source>
</reference>
<dbReference type="InterPro" id="IPR035979">
    <property type="entry name" value="RBD_domain_sf"/>
</dbReference>
<feature type="region of interest" description="Disordered" evidence="10">
    <location>
        <begin position="564"/>
        <end position="612"/>
    </location>
</feature>
<accession>A0A165LMH4</accession>
<dbReference type="Gene3D" id="3.30.70.330">
    <property type="match status" value="4"/>
</dbReference>
<dbReference type="CDD" id="cd12296">
    <property type="entry name" value="RRM1_Prp24"/>
    <property type="match status" value="1"/>
</dbReference>
<evidence type="ECO:0000313" key="13">
    <source>
        <dbReference type="Proteomes" id="UP000076727"/>
    </source>
</evidence>
<dbReference type="InterPro" id="IPR011990">
    <property type="entry name" value="TPR-like_helical_dom_sf"/>
</dbReference>
<feature type="domain" description="RRM" evidence="11">
    <location>
        <begin position="784"/>
        <end position="860"/>
    </location>
</feature>
<dbReference type="STRING" id="1314783.A0A165LMH4"/>
<comment type="function">
    <text evidence="7">Functions as a recycling factor of the spliceosome, a machinery that forms on each precursor-messenger RNA (pre-mRNA) and catalyzes the removal of introns. Chaperones the re-annealing of U4 and U6 snRNAs (small nuclear RNAs) released from previous rounds of splicing, an initial step in reforming the U4/U6-U5 tri-snRNP (small nuclear ribonucleoprotein) that can reassemble into another spliceosome complex; this step involves binding U6 and facilitating the unwinding of the U6 internal stem loop, followed by base-pairing of U6 to U4.</text>
</comment>
<dbReference type="OrthoDB" id="360390at2759"/>
<evidence type="ECO:0000259" key="11">
    <source>
        <dbReference type="PROSITE" id="PS50102"/>
    </source>
</evidence>
<dbReference type="SMART" id="SM00360">
    <property type="entry name" value="RRM"/>
    <property type="match status" value="4"/>
</dbReference>
<evidence type="ECO:0000256" key="4">
    <source>
        <dbReference type="ARBA" id="ARBA00022884"/>
    </source>
</evidence>
<keyword evidence="4 9" id="KW-0694">RNA-binding</keyword>
<dbReference type="Pfam" id="PF00076">
    <property type="entry name" value="RRM_1"/>
    <property type="match status" value="3"/>
</dbReference>
<evidence type="ECO:0000313" key="12">
    <source>
        <dbReference type="EMBL" id="KZT64612.1"/>
    </source>
</evidence>
<dbReference type="PANTHER" id="PTHR23236:SF119">
    <property type="entry name" value="NUCLEAR RNA-BINDING PROTEIN SART-3"/>
    <property type="match status" value="1"/>
</dbReference>
<dbReference type="GO" id="GO:0006397">
    <property type="term" value="P:mRNA processing"/>
    <property type="evidence" value="ECO:0007669"/>
    <property type="project" value="UniProtKB-KW"/>
</dbReference>
<keyword evidence="5" id="KW-0508">mRNA splicing</keyword>
<feature type="region of interest" description="Disordered" evidence="10">
    <location>
        <begin position="978"/>
        <end position="1026"/>
    </location>
</feature>
<dbReference type="GO" id="GO:0008380">
    <property type="term" value="P:RNA splicing"/>
    <property type="evidence" value="ECO:0007669"/>
    <property type="project" value="UniProtKB-KW"/>
</dbReference>
<dbReference type="InterPro" id="IPR000504">
    <property type="entry name" value="RRM_dom"/>
</dbReference>
<proteinExistence type="predicted"/>
<keyword evidence="3" id="KW-0677">Repeat</keyword>
<evidence type="ECO:0000256" key="3">
    <source>
        <dbReference type="ARBA" id="ARBA00022737"/>
    </source>
</evidence>
<dbReference type="GO" id="GO:0003723">
    <property type="term" value="F:RNA binding"/>
    <property type="evidence" value="ECO:0007669"/>
    <property type="project" value="UniProtKB-UniRule"/>
</dbReference>
<evidence type="ECO:0000256" key="8">
    <source>
        <dbReference type="ARBA" id="ARBA00093627"/>
    </source>
</evidence>
<feature type="domain" description="RRM" evidence="11">
    <location>
        <begin position="693"/>
        <end position="770"/>
    </location>
</feature>
<feature type="domain" description="RRM" evidence="11">
    <location>
        <begin position="878"/>
        <end position="950"/>
    </location>
</feature>
<feature type="compositionally biased region" description="Basic and acidic residues" evidence="10">
    <location>
        <begin position="1017"/>
        <end position="1026"/>
    </location>
</feature>
<evidence type="ECO:0000256" key="10">
    <source>
        <dbReference type="SAM" id="MobiDB-lite"/>
    </source>
</evidence>
<dbReference type="PANTHER" id="PTHR23236">
    <property type="entry name" value="EUKARYOTIC TRANSLATION INITIATION FACTOR 4B/4H"/>
    <property type="match status" value="1"/>
</dbReference>
<evidence type="ECO:0000256" key="6">
    <source>
        <dbReference type="ARBA" id="ARBA00023242"/>
    </source>
</evidence>
<dbReference type="EMBL" id="KV429123">
    <property type="protein sequence ID" value="KZT64612.1"/>
    <property type="molecule type" value="Genomic_DNA"/>
</dbReference>
<evidence type="ECO:0000256" key="5">
    <source>
        <dbReference type="ARBA" id="ARBA00023187"/>
    </source>
</evidence>
<feature type="domain" description="RRM" evidence="11">
    <location>
        <begin position="619"/>
        <end position="692"/>
    </location>
</feature>
<evidence type="ECO:0000256" key="1">
    <source>
        <dbReference type="ARBA" id="ARBA00004123"/>
    </source>
</evidence>
<evidence type="ECO:0000256" key="9">
    <source>
        <dbReference type="PROSITE-ProRule" id="PRU00176"/>
    </source>
</evidence>
<dbReference type="GO" id="GO:0005688">
    <property type="term" value="C:U6 snRNP"/>
    <property type="evidence" value="ECO:0007669"/>
    <property type="project" value="UniProtKB-ARBA"/>
</dbReference>
<name>A0A165LMH4_9APHY</name>
<dbReference type="SUPFAM" id="SSF48452">
    <property type="entry name" value="TPR-like"/>
    <property type="match status" value="1"/>
</dbReference>
<organism evidence="12 13">
    <name type="scientific">Daedalea quercina L-15889</name>
    <dbReference type="NCBI Taxonomy" id="1314783"/>
    <lineage>
        <taxon>Eukaryota</taxon>
        <taxon>Fungi</taxon>
        <taxon>Dikarya</taxon>
        <taxon>Basidiomycota</taxon>
        <taxon>Agaricomycotina</taxon>
        <taxon>Agaricomycetes</taxon>
        <taxon>Polyporales</taxon>
        <taxon>Fomitopsis</taxon>
    </lineage>
</organism>
<dbReference type="SMART" id="SM00386">
    <property type="entry name" value="HAT"/>
    <property type="match status" value="3"/>
</dbReference>